<dbReference type="Pfam" id="PF05699">
    <property type="entry name" value="Dimer_Tnp_hAT"/>
    <property type="match status" value="1"/>
</dbReference>
<dbReference type="SUPFAM" id="SSF53098">
    <property type="entry name" value="Ribonuclease H-like"/>
    <property type="match status" value="1"/>
</dbReference>
<keyword evidence="3" id="KW-1185">Reference proteome</keyword>
<dbReference type="InterPro" id="IPR012337">
    <property type="entry name" value="RNaseH-like_sf"/>
</dbReference>
<dbReference type="PANTHER" id="PTHR46289">
    <property type="entry name" value="52 KDA REPRESSOR OF THE INHIBITOR OF THE PROTEIN KINASE-LIKE PROTEIN-RELATED"/>
    <property type="match status" value="1"/>
</dbReference>
<evidence type="ECO:0000313" key="3">
    <source>
        <dbReference type="Proteomes" id="UP001160148"/>
    </source>
</evidence>
<accession>A0AAV0W6Z0</accession>
<comment type="caution">
    <text evidence="2">The sequence shown here is derived from an EMBL/GenBank/DDBJ whole genome shotgun (WGS) entry which is preliminary data.</text>
</comment>
<dbReference type="InterPro" id="IPR008906">
    <property type="entry name" value="HATC_C_dom"/>
</dbReference>
<evidence type="ECO:0000259" key="1">
    <source>
        <dbReference type="Pfam" id="PF05699"/>
    </source>
</evidence>
<dbReference type="Proteomes" id="UP001160148">
    <property type="component" value="Unassembled WGS sequence"/>
</dbReference>
<dbReference type="GO" id="GO:0046983">
    <property type="term" value="F:protein dimerization activity"/>
    <property type="evidence" value="ECO:0007669"/>
    <property type="project" value="InterPro"/>
</dbReference>
<dbReference type="InterPro" id="IPR052958">
    <property type="entry name" value="IFN-induced_PKR_regulator"/>
</dbReference>
<gene>
    <name evidence="2" type="ORF">MEUPH1_LOCUS7805</name>
</gene>
<dbReference type="PANTHER" id="PTHR46289:SF17">
    <property type="entry name" value="HAT C-TERMINAL DIMERISATION DOMAIN-CONTAINING PROTEIN"/>
    <property type="match status" value="1"/>
</dbReference>
<feature type="domain" description="HAT C-terminal dimerisation" evidence="1">
    <location>
        <begin position="87"/>
        <end position="149"/>
    </location>
</feature>
<evidence type="ECO:0000313" key="2">
    <source>
        <dbReference type="EMBL" id="CAI6351461.1"/>
    </source>
</evidence>
<sequence>MVKETIINFKDLRTEDNFQKVWERVENISKSNGFREAKLPRLKSGPLKLGGGTNNKSEDLSSEIKILNRLFMNQGCDSIIKRINYVKSKDIQMEFPIYTEILKKFLTIPTNTASCERSFSALRRLKTYLRVTMTQERLSNLVVLYIHNEYKIDFEKIIDRFDVEASIKGRRLALK</sequence>
<reference evidence="2 3" key="1">
    <citation type="submission" date="2023-01" db="EMBL/GenBank/DDBJ databases">
        <authorList>
            <person name="Whitehead M."/>
        </authorList>
    </citation>
    <scope>NUCLEOTIDE SEQUENCE [LARGE SCALE GENOMIC DNA]</scope>
</reference>
<proteinExistence type="predicted"/>
<dbReference type="EMBL" id="CARXXK010000001">
    <property type="protein sequence ID" value="CAI6351461.1"/>
    <property type="molecule type" value="Genomic_DNA"/>
</dbReference>
<name>A0AAV0W6Z0_9HEMI</name>
<organism evidence="2 3">
    <name type="scientific">Macrosiphum euphorbiae</name>
    <name type="common">potato aphid</name>
    <dbReference type="NCBI Taxonomy" id="13131"/>
    <lineage>
        <taxon>Eukaryota</taxon>
        <taxon>Metazoa</taxon>
        <taxon>Ecdysozoa</taxon>
        <taxon>Arthropoda</taxon>
        <taxon>Hexapoda</taxon>
        <taxon>Insecta</taxon>
        <taxon>Pterygota</taxon>
        <taxon>Neoptera</taxon>
        <taxon>Paraneoptera</taxon>
        <taxon>Hemiptera</taxon>
        <taxon>Sternorrhyncha</taxon>
        <taxon>Aphidomorpha</taxon>
        <taxon>Aphidoidea</taxon>
        <taxon>Aphididae</taxon>
        <taxon>Macrosiphini</taxon>
        <taxon>Macrosiphum</taxon>
    </lineage>
</organism>
<dbReference type="AlphaFoldDB" id="A0AAV0W6Z0"/>
<protein>
    <recommendedName>
        <fullName evidence="1">HAT C-terminal dimerisation domain-containing protein</fullName>
    </recommendedName>
</protein>